<evidence type="ECO:0000259" key="1">
    <source>
        <dbReference type="Pfam" id="PF13588"/>
    </source>
</evidence>
<dbReference type="OrthoDB" id="9790377at2"/>
<dbReference type="RefSeq" id="WP_133644145.1">
    <property type="nucleotide sequence ID" value="NZ_SNYI01000002.1"/>
</dbReference>
<dbReference type="AlphaFoldDB" id="A0A4R6TNH1"/>
<gene>
    <name evidence="2" type="ORF">CLV82_2017</name>
</gene>
<evidence type="ECO:0000313" key="3">
    <source>
        <dbReference type="Proteomes" id="UP000295468"/>
    </source>
</evidence>
<dbReference type="InterPro" id="IPR029464">
    <property type="entry name" value="HSDR_N"/>
</dbReference>
<dbReference type="EMBL" id="SNYI01000002">
    <property type="protein sequence ID" value="TDQ31309.1"/>
    <property type="molecule type" value="Genomic_DNA"/>
</dbReference>
<feature type="domain" description="Type I restriction enzyme R protein N-terminal" evidence="1">
    <location>
        <begin position="35"/>
        <end position="144"/>
    </location>
</feature>
<dbReference type="Pfam" id="PF13588">
    <property type="entry name" value="HSDR_N_2"/>
    <property type="match status" value="1"/>
</dbReference>
<reference evidence="2 3" key="1">
    <citation type="submission" date="2019-03" db="EMBL/GenBank/DDBJ databases">
        <title>Genomic Encyclopedia of Archaeal and Bacterial Type Strains, Phase II (KMG-II): from individual species to whole genera.</title>
        <authorList>
            <person name="Goeker M."/>
        </authorList>
    </citation>
    <scope>NUCLEOTIDE SEQUENCE [LARGE SCALE GENOMIC DNA]</scope>
    <source>
        <strain evidence="2 3">DSM 18435</strain>
    </source>
</reference>
<dbReference type="Proteomes" id="UP000295468">
    <property type="component" value="Unassembled WGS sequence"/>
</dbReference>
<keyword evidence="3" id="KW-1185">Reference proteome</keyword>
<sequence>MQRLNFPSYQFRFKNSENKVRIFDLIRKKFVLLQPEEWVRQHVLNFLHKELGYPVGHLNVEKQLEVNRLKKRYDIVVFNSDGSLEVLVECKAPQVRITQDTFDQIARYNLQLRSRFLMVTNGLQHYCCRLHYEEQRYEFLPALPPYSAPATGS</sequence>
<organism evidence="2 3">
    <name type="scientific">Zeaxanthinibacter enoshimensis</name>
    <dbReference type="NCBI Taxonomy" id="392009"/>
    <lineage>
        <taxon>Bacteria</taxon>
        <taxon>Pseudomonadati</taxon>
        <taxon>Bacteroidota</taxon>
        <taxon>Flavobacteriia</taxon>
        <taxon>Flavobacteriales</taxon>
        <taxon>Flavobacteriaceae</taxon>
        <taxon>Zeaxanthinibacter</taxon>
    </lineage>
</organism>
<comment type="caution">
    <text evidence="2">The sequence shown here is derived from an EMBL/GenBank/DDBJ whole genome shotgun (WGS) entry which is preliminary data.</text>
</comment>
<proteinExistence type="predicted"/>
<evidence type="ECO:0000313" key="2">
    <source>
        <dbReference type="EMBL" id="TDQ31309.1"/>
    </source>
</evidence>
<protein>
    <submittedName>
        <fullName evidence="2">Type I restriction and modification enzyme subunit R-like protein</fullName>
    </submittedName>
</protein>
<accession>A0A4R6TNH1</accession>
<name>A0A4R6TNH1_9FLAO</name>